<gene>
    <name evidence="2" type="ORF">DPMN_137797</name>
</gene>
<feature type="region of interest" description="Disordered" evidence="1">
    <location>
        <begin position="1"/>
        <end position="35"/>
    </location>
</feature>
<evidence type="ECO:0000313" key="2">
    <source>
        <dbReference type="EMBL" id="KAH3809428.1"/>
    </source>
</evidence>
<proteinExistence type="predicted"/>
<comment type="caution">
    <text evidence="2">The sequence shown here is derived from an EMBL/GenBank/DDBJ whole genome shotgun (WGS) entry which is preliminary data.</text>
</comment>
<accession>A0A9D4G650</accession>
<dbReference type="AlphaFoldDB" id="A0A9D4G650"/>
<organism evidence="2 3">
    <name type="scientific">Dreissena polymorpha</name>
    <name type="common">Zebra mussel</name>
    <name type="synonym">Mytilus polymorpha</name>
    <dbReference type="NCBI Taxonomy" id="45954"/>
    <lineage>
        <taxon>Eukaryota</taxon>
        <taxon>Metazoa</taxon>
        <taxon>Spiralia</taxon>
        <taxon>Lophotrochozoa</taxon>
        <taxon>Mollusca</taxon>
        <taxon>Bivalvia</taxon>
        <taxon>Autobranchia</taxon>
        <taxon>Heteroconchia</taxon>
        <taxon>Euheterodonta</taxon>
        <taxon>Imparidentia</taxon>
        <taxon>Neoheterodontei</taxon>
        <taxon>Myida</taxon>
        <taxon>Dreissenoidea</taxon>
        <taxon>Dreissenidae</taxon>
        <taxon>Dreissena</taxon>
    </lineage>
</organism>
<evidence type="ECO:0000256" key="1">
    <source>
        <dbReference type="SAM" id="MobiDB-lite"/>
    </source>
</evidence>
<dbReference type="Proteomes" id="UP000828390">
    <property type="component" value="Unassembled WGS sequence"/>
</dbReference>
<evidence type="ECO:0000313" key="3">
    <source>
        <dbReference type="Proteomes" id="UP000828390"/>
    </source>
</evidence>
<keyword evidence="3" id="KW-1185">Reference proteome</keyword>
<reference evidence="2" key="1">
    <citation type="journal article" date="2019" name="bioRxiv">
        <title>The Genome of the Zebra Mussel, Dreissena polymorpha: A Resource for Invasive Species Research.</title>
        <authorList>
            <person name="McCartney M.A."/>
            <person name="Auch B."/>
            <person name="Kono T."/>
            <person name="Mallez S."/>
            <person name="Zhang Y."/>
            <person name="Obille A."/>
            <person name="Becker A."/>
            <person name="Abrahante J.E."/>
            <person name="Garbe J."/>
            <person name="Badalamenti J.P."/>
            <person name="Herman A."/>
            <person name="Mangelson H."/>
            <person name="Liachko I."/>
            <person name="Sullivan S."/>
            <person name="Sone E.D."/>
            <person name="Koren S."/>
            <person name="Silverstein K.A.T."/>
            <person name="Beckman K.B."/>
            <person name="Gohl D.M."/>
        </authorList>
    </citation>
    <scope>NUCLEOTIDE SEQUENCE</scope>
    <source>
        <strain evidence="2">Duluth1</strain>
        <tissue evidence="2">Whole animal</tissue>
    </source>
</reference>
<dbReference type="EMBL" id="JAIWYP010000006">
    <property type="protein sequence ID" value="KAH3809428.1"/>
    <property type="molecule type" value="Genomic_DNA"/>
</dbReference>
<feature type="compositionally biased region" description="Polar residues" evidence="1">
    <location>
        <begin position="1"/>
        <end position="17"/>
    </location>
</feature>
<evidence type="ECO:0008006" key="4">
    <source>
        <dbReference type="Google" id="ProtNLM"/>
    </source>
</evidence>
<sequence>MQFQPPRSDLTGTSIAGSNPCHHKQPRDDSPSKETSEVEDVDFHIFASNIIFSRFKDFSWLQKVLSAHIYHPYQAEMRQPSEVFQLPIILKNEAKHEDCIDILDQYQQVLGDVYMKAFVRIQAPLTFFEEAKHLRSFATSPEKRFEDLHPFIIELWHIKQDFLEVLINLVAVKLFSLPEYKVLMKCFKKLFSSKTLRQTGTLYHYKGKLQRSDVNGKVKGAFKAHHDFLSLAGKQMVKEQLMEFFGMESPDSSCTRFSW</sequence>
<protein>
    <recommendedName>
        <fullName evidence="4">PX domain-containing protein</fullName>
    </recommendedName>
</protein>
<feature type="compositionally biased region" description="Basic and acidic residues" evidence="1">
    <location>
        <begin position="26"/>
        <end position="35"/>
    </location>
</feature>
<name>A0A9D4G650_DREPO</name>
<reference evidence="2" key="2">
    <citation type="submission" date="2020-11" db="EMBL/GenBank/DDBJ databases">
        <authorList>
            <person name="McCartney M.A."/>
            <person name="Auch B."/>
            <person name="Kono T."/>
            <person name="Mallez S."/>
            <person name="Becker A."/>
            <person name="Gohl D.M."/>
            <person name="Silverstein K.A.T."/>
            <person name="Koren S."/>
            <person name="Bechman K.B."/>
            <person name="Herman A."/>
            <person name="Abrahante J.E."/>
            <person name="Garbe J."/>
        </authorList>
    </citation>
    <scope>NUCLEOTIDE SEQUENCE</scope>
    <source>
        <strain evidence="2">Duluth1</strain>
        <tissue evidence="2">Whole animal</tissue>
    </source>
</reference>